<dbReference type="PANTHER" id="PTHR41259">
    <property type="entry name" value="DOUBLE-STRAND BREAK REPAIR RAD50 ATPASE, PUTATIVE-RELATED"/>
    <property type="match status" value="1"/>
</dbReference>
<evidence type="ECO:0000313" key="4">
    <source>
        <dbReference type="Proteomes" id="UP000334340"/>
    </source>
</evidence>
<evidence type="ECO:0000313" key="3">
    <source>
        <dbReference type="EMBL" id="VUZ83742.1"/>
    </source>
</evidence>
<dbReference type="Pfam" id="PF13476">
    <property type="entry name" value="AAA_23"/>
    <property type="match status" value="1"/>
</dbReference>
<feature type="coiled-coil region" evidence="1">
    <location>
        <begin position="604"/>
        <end position="631"/>
    </location>
</feature>
<evidence type="ECO:0000259" key="2">
    <source>
        <dbReference type="Pfam" id="PF13476"/>
    </source>
</evidence>
<keyword evidence="1" id="KW-0175">Coiled coil</keyword>
<protein>
    <recommendedName>
        <fullName evidence="2">Rad50/SbcC-type AAA domain-containing protein</fullName>
    </recommendedName>
</protein>
<dbReference type="SUPFAM" id="SSF52540">
    <property type="entry name" value="P-loop containing nucleoside triphosphate hydrolases"/>
    <property type="match status" value="1"/>
</dbReference>
<dbReference type="Proteomes" id="UP000334340">
    <property type="component" value="Unassembled WGS sequence"/>
</dbReference>
<dbReference type="GO" id="GO:0016887">
    <property type="term" value="F:ATP hydrolysis activity"/>
    <property type="evidence" value="ECO:0007669"/>
    <property type="project" value="InterPro"/>
</dbReference>
<feature type="domain" description="Rad50/SbcC-type AAA" evidence="2">
    <location>
        <begin position="5"/>
        <end position="244"/>
    </location>
</feature>
<organism evidence="3 4">
    <name type="scientific">Candidatus Methylomirabilis lanthanidiphila</name>
    <dbReference type="NCBI Taxonomy" id="2211376"/>
    <lineage>
        <taxon>Bacteria</taxon>
        <taxon>Candidatus Methylomirabilota</taxon>
        <taxon>Candidatus Methylomirabilia</taxon>
        <taxon>Candidatus Methylomirabilales</taxon>
        <taxon>Candidatus Methylomirabilaceae</taxon>
        <taxon>Candidatus Methylomirabilis</taxon>
    </lineage>
</organism>
<gene>
    <name evidence="3" type="ORF">MELA_00095</name>
</gene>
<dbReference type="Gene3D" id="3.40.50.300">
    <property type="entry name" value="P-loop containing nucleotide triphosphate hydrolases"/>
    <property type="match status" value="2"/>
</dbReference>
<reference evidence="3 4" key="1">
    <citation type="submission" date="2019-07" db="EMBL/GenBank/DDBJ databases">
        <authorList>
            <person name="Cremers G."/>
        </authorList>
    </citation>
    <scope>NUCLEOTIDE SEQUENCE [LARGE SCALE GENOMIC DNA]</scope>
</reference>
<dbReference type="InterPro" id="IPR027417">
    <property type="entry name" value="P-loop_NTPase"/>
</dbReference>
<accession>A0A564ZGG2</accession>
<dbReference type="EMBL" id="CABIKM010000001">
    <property type="protein sequence ID" value="VUZ83742.1"/>
    <property type="molecule type" value="Genomic_DNA"/>
</dbReference>
<dbReference type="AlphaFoldDB" id="A0A564ZGG2"/>
<name>A0A564ZGG2_9BACT</name>
<dbReference type="PANTHER" id="PTHR41259:SF1">
    <property type="entry name" value="DOUBLE-STRAND BREAK REPAIR RAD50 ATPASE, PUTATIVE-RELATED"/>
    <property type="match status" value="1"/>
</dbReference>
<keyword evidence="4" id="KW-1185">Reference proteome</keyword>
<feature type="coiled-coil region" evidence="1">
    <location>
        <begin position="508"/>
        <end position="547"/>
    </location>
</feature>
<dbReference type="InterPro" id="IPR038729">
    <property type="entry name" value="Rad50/SbcC_AAA"/>
</dbReference>
<sequence>MKFIRLRVANYRGVTAAEVTFGPAGITLVQGPNEAGKTSLGEAIGLLFDYLDSSKHRNIEAIKPVHRDEGPEIELQAESGPYAFTYFKRFLKKPETTLTVTRPKSENRTGREAHERAEAILRETLDIDLWKALIIQQGDAIHQPNLTKQASLSRALDKAAGGRPADPREEGLFDAVLEEYLRYYTERGTERKDLAEARKALTDAYAEVARIQKAIRDLDHDIERAASLQRELGQIKKQEEELTKERAAHTASLEEIGILENALSEARLKLKSAQQSEQIAHRDKEARQGLIGAADKAAKAHADIEESGVMSLAALNQAESKLKDAQTAFDESDRKRKGADALAVLRRADFDYYNNRLHFEQLRERKSRIDHARKNAAQAEEILARNSVDSRALKSIQDAERGLLTANAQLQTGAPSVLLRGLADCHLSVDDAEVSLSKGEVRTISVADTSRLSIPGVLDIEITAGASAEGLTRKVEAARRALGDACAKAGVSTPDDARKACDDRREAMRHVESKAQAEKENLRDLTYEELDRRLRGLEQSVPEYLARRVAEPPMCPDLESAKKERARAEALHHETVSQWESDREQLDAARSVRDVWNTKHQESRVQLDLLAKDLKNACDNLERARQSVTDDALETSLTNAVQAVASEEAGVRAAETSLKAKNPDKVKALAETAKGSLHTAQNRRNAAHTELTEVQTRLKIHGEEGLHEKLHGAQTRLDHLAADHASLLRRASSAKCLFETMREERDKARRAYVAPLKEKIEHLGRLVFDDSFQVDISEDLLIVSRTMNDITVPFDCLSGGTREQLSLIFRSACSMIVAKDGGAPLILDDTLGYTDPGRLRLMGAVLAKAAKECQIVIFTCVPDRYGNVGEATVVALT</sequence>
<feature type="coiled-coil region" evidence="1">
    <location>
        <begin position="194"/>
        <end position="276"/>
    </location>
</feature>
<proteinExistence type="predicted"/>
<evidence type="ECO:0000256" key="1">
    <source>
        <dbReference type="SAM" id="Coils"/>
    </source>
</evidence>
<dbReference type="GO" id="GO:0006302">
    <property type="term" value="P:double-strand break repair"/>
    <property type="evidence" value="ECO:0007669"/>
    <property type="project" value="InterPro"/>
</dbReference>